<evidence type="ECO:0000256" key="5">
    <source>
        <dbReference type="HAMAP-Rule" id="MF_00157"/>
    </source>
</evidence>
<dbReference type="NCBIfam" id="TIGR01298">
    <property type="entry name" value="RNaseT"/>
    <property type="match status" value="1"/>
</dbReference>
<sequence>MSEFDFDSDSDGMDAPASGKPKSPMAYRFRGFLPVVIDVETGGFNAATDALLEIAATTISMDDDGMVYPDQTHFFRVEPFEGANIEAAALEFTGIKLDHPLRQAVSEEHAITEIFKHVRKAVKSAGCKRAVLVGHNAFFDLGFVNAAVERIQIKRNPFHPFSCFDTATLGGLAYGQTVLAKACNAAGMDFDGREAHSARYDTEKTAELFCTIVNRWREMGGWPPVD</sequence>
<organism evidence="8 9">
    <name type="scientific">Halopseudomonas sabulinigri</name>
    <dbReference type="NCBI Taxonomy" id="472181"/>
    <lineage>
        <taxon>Bacteria</taxon>
        <taxon>Pseudomonadati</taxon>
        <taxon>Pseudomonadota</taxon>
        <taxon>Gammaproteobacteria</taxon>
        <taxon>Pseudomonadales</taxon>
        <taxon>Pseudomonadaceae</taxon>
        <taxon>Halopseudomonas</taxon>
    </lineage>
</organism>
<evidence type="ECO:0000256" key="6">
    <source>
        <dbReference type="SAM" id="MobiDB-lite"/>
    </source>
</evidence>
<dbReference type="RefSeq" id="WP_434543324.1">
    <property type="nucleotide sequence ID" value="NZ_BAABWD010000001.1"/>
</dbReference>
<dbReference type="EMBL" id="BAABWD010000001">
    <property type="protein sequence ID" value="GAA6129734.1"/>
    <property type="molecule type" value="Genomic_DNA"/>
</dbReference>
<dbReference type="SUPFAM" id="SSF53098">
    <property type="entry name" value="Ribonuclease H-like"/>
    <property type="match status" value="1"/>
</dbReference>
<gene>
    <name evidence="5 8" type="primary">rnt</name>
    <name evidence="8" type="ORF">NBRC116187_00940</name>
</gene>
<evidence type="ECO:0000313" key="8">
    <source>
        <dbReference type="EMBL" id="GAA6129734.1"/>
    </source>
</evidence>
<dbReference type="SMART" id="SM00479">
    <property type="entry name" value="EXOIII"/>
    <property type="match status" value="1"/>
</dbReference>
<feature type="binding site" evidence="5">
    <location>
        <position position="201"/>
    </location>
    <ligand>
        <name>Mg(2+)</name>
        <dbReference type="ChEBI" id="CHEBI:18420"/>
        <label>2</label>
        <note>catalytic</note>
    </ligand>
</feature>
<feature type="site" description="Important for substrate binding and specificity" evidence="5">
    <location>
        <position position="161"/>
    </location>
</feature>
<comment type="function">
    <text evidence="5">Trims short 3' overhangs of a variety of RNA species, leaving a one or two nucleotide 3' overhang. Responsible for the end-turnover of tRNA: specifically removes the terminal AMP residue from uncharged tRNA (tRNA-C-C-A). Also appears to be involved in tRNA biosynthesis.</text>
</comment>
<feature type="domain" description="Exonuclease" evidence="7">
    <location>
        <begin position="33"/>
        <end position="218"/>
    </location>
</feature>
<evidence type="ECO:0000256" key="3">
    <source>
        <dbReference type="ARBA" id="ARBA00022801"/>
    </source>
</evidence>
<comment type="subunit">
    <text evidence="5">Homodimer.</text>
</comment>
<feature type="compositionally biased region" description="Acidic residues" evidence="6">
    <location>
        <begin position="1"/>
        <end position="12"/>
    </location>
</feature>
<evidence type="ECO:0000313" key="9">
    <source>
        <dbReference type="Proteomes" id="UP001486808"/>
    </source>
</evidence>
<keyword evidence="4 5" id="KW-0269">Exonuclease</keyword>
<feature type="site" description="Important for substrate binding and specificity" evidence="5">
    <location>
        <position position="92"/>
    </location>
</feature>
<keyword evidence="9" id="KW-1185">Reference proteome</keyword>
<dbReference type="InterPro" id="IPR036397">
    <property type="entry name" value="RNaseH_sf"/>
</dbReference>
<feature type="active site" description="Proton donor/acceptor" evidence="5">
    <location>
        <position position="196"/>
    </location>
</feature>
<dbReference type="PANTHER" id="PTHR30231:SF2">
    <property type="entry name" value="RIBONUCLEASE T"/>
    <property type="match status" value="1"/>
</dbReference>
<dbReference type="Gene3D" id="3.30.420.10">
    <property type="entry name" value="Ribonuclease H-like superfamily/Ribonuclease H"/>
    <property type="match status" value="1"/>
</dbReference>
<dbReference type="InterPro" id="IPR012337">
    <property type="entry name" value="RNaseH-like_sf"/>
</dbReference>
<comment type="caution">
    <text evidence="8">The sequence shown here is derived from an EMBL/GenBank/DDBJ whole genome shotgun (WGS) entry which is preliminary data.</text>
</comment>
<accession>A0ABP9ZJU3</accession>
<evidence type="ECO:0000259" key="7">
    <source>
        <dbReference type="SMART" id="SM00479"/>
    </source>
</evidence>
<dbReference type="Proteomes" id="UP001486808">
    <property type="component" value="Unassembled WGS sequence"/>
</dbReference>
<keyword evidence="5" id="KW-0479">Metal-binding</keyword>
<proteinExistence type="inferred from homology"/>
<feature type="site" description="Important for substrate binding and specificity" evidence="5">
    <location>
        <position position="44"/>
    </location>
</feature>
<dbReference type="EC" id="3.1.13.-" evidence="5"/>
<dbReference type="InterPro" id="IPR005987">
    <property type="entry name" value="RNase_T"/>
</dbReference>
<evidence type="ECO:0000256" key="4">
    <source>
        <dbReference type="ARBA" id="ARBA00022839"/>
    </source>
</evidence>
<evidence type="ECO:0000256" key="1">
    <source>
        <dbReference type="ARBA" id="ARBA00022694"/>
    </source>
</evidence>
<keyword evidence="2 5" id="KW-0540">Nuclease</keyword>
<protein>
    <recommendedName>
        <fullName evidence="5">Ribonuclease T</fullName>
        <ecNumber evidence="5">3.1.13.-</ecNumber>
    </recommendedName>
    <alternativeName>
        <fullName evidence="5">Exoribonuclease T</fullName>
        <shortName evidence="5">RNase T</shortName>
    </alternativeName>
</protein>
<keyword evidence="1 5" id="KW-0819">tRNA processing</keyword>
<keyword evidence="3 5" id="KW-0378">Hydrolase</keyword>
<name>A0ABP9ZJU3_9GAMM</name>
<feature type="region of interest" description="Disordered" evidence="6">
    <location>
        <begin position="1"/>
        <end position="21"/>
    </location>
</feature>
<feature type="binding site" evidence="5">
    <location>
        <position position="40"/>
    </location>
    <ligand>
        <name>Mg(2+)</name>
        <dbReference type="ChEBI" id="CHEBI:18420"/>
        <label>2</label>
        <note>catalytic</note>
    </ligand>
</feature>
<evidence type="ECO:0000256" key="2">
    <source>
        <dbReference type="ARBA" id="ARBA00022722"/>
    </source>
</evidence>
<dbReference type="Pfam" id="PF00929">
    <property type="entry name" value="RNase_T"/>
    <property type="match status" value="1"/>
</dbReference>
<dbReference type="HAMAP" id="MF_00157">
    <property type="entry name" value="RNase_T"/>
    <property type="match status" value="1"/>
</dbReference>
<feature type="binding site" evidence="5">
    <location>
        <position position="38"/>
    </location>
    <ligand>
        <name>Mg(2+)</name>
        <dbReference type="ChEBI" id="CHEBI:18420"/>
        <label>1</label>
        <note>catalytic</note>
    </ligand>
</feature>
<reference evidence="8 9" key="1">
    <citation type="submission" date="2024-04" db="EMBL/GenBank/DDBJ databases">
        <title>Draft genome sequence of Halopseudomonas sabulinigri NBRC 116187.</title>
        <authorList>
            <person name="Miyakawa T."/>
            <person name="Kusuya Y."/>
            <person name="Miura T."/>
        </authorList>
    </citation>
    <scope>NUCLEOTIDE SEQUENCE [LARGE SCALE GENOMIC DNA]</scope>
    <source>
        <strain evidence="8 9">4NH20-0042</strain>
    </source>
</reference>
<comment type="cofactor">
    <cofactor evidence="5">
        <name>Mg(2+)</name>
        <dbReference type="ChEBI" id="CHEBI:18420"/>
    </cofactor>
    <text evidence="5">Binds two Mg(2+) per subunit. The active form of the enzyme binds two Mg(2+) ions in its active site. The first Mg(2+) forms only one salt bridge with the protein.</text>
</comment>
<comment type="similarity">
    <text evidence="5">Belongs to the RNase T family.</text>
</comment>
<keyword evidence="5" id="KW-0460">Magnesium</keyword>
<feature type="site" description="Important for substrate binding and specificity" evidence="5">
    <location>
        <position position="139"/>
    </location>
</feature>
<dbReference type="InterPro" id="IPR013520">
    <property type="entry name" value="Ribonucl_H"/>
</dbReference>
<feature type="binding site" evidence="5">
    <location>
        <position position="38"/>
    </location>
    <ligand>
        <name>Mg(2+)</name>
        <dbReference type="ChEBI" id="CHEBI:18420"/>
        <label>2</label>
        <note>catalytic</note>
    </ligand>
</feature>
<dbReference type="PANTHER" id="PTHR30231">
    <property type="entry name" value="DNA POLYMERASE III SUBUNIT EPSILON"/>
    <property type="match status" value="1"/>
</dbReference>
<dbReference type="CDD" id="cd06134">
    <property type="entry name" value="RNaseT"/>
    <property type="match status" value="1"/>
</dbReference>
<feature type="binding site" evidence="5">
    <location>
        <position position="196"/>
    </location>
    <ligand>
        <name>Mg(2+)</name>
        <dbReference type="ChEBI" id="CHEBI:18420"/>
        <label>2</label>
        <note>catalytic</note>
    </ligand>
</feature>